<dbReference type="PROSITE" id="PS51379">
    <property type="entry name" value="4FE4S_FER_2"/>
    <property type="match status" value="1"/>
</dbReference>
<dbReference type="PANTHER" id="PTHR42827">
    <property type="entry name" value="IRON-SULFUR CLUSTER-BINDING PROTEIN-RELATED"/>
    <property type="match status" value="1"/>
</dbReference>
<comment type="caution">
    <text evidence="2">The sequence shown here is derived from an EMBL/GenBank/DDBJ whole genome shotgun (WGS) entry which is preliminary data.</text>
</comment>
<dbReference type="PANTHER" id="PTHR42827:SF1">
    <property type="entry name" value="IRON-SULFUR CLUSTER-BINDING PROTEIN"/>
    <property type="match status" value="1"/>
</dbReference>
<name>A0ABS5PJZ5_9FIRM</name>
<organism evidence="2 3">
    <name type="scientific">Fusibacter paucivorans</name>
    <dbReference type="NCBI Taxonomy" id="76009"/>
    <lineage>
        <taxon>Bacteria</taxon>
        <taxon>Bacillati</taxon>
        <taxon>Bacillota</taxon>
        <taxon>Clostridia</taxon>
        <taxon>Eubacteriales</taxon>
        <taxon>Eubacteriales Family XII. Incertae Sedis</taxon>
        <taxon>Fusibacter</taxon>
    </lineage>
</organism>
<dbReference type="Proteomes" id="UP000746471">
    <property type="component" value="Unassembled WGS sequence"/>
</dbReference>
<feature type="domain" description="4Fe-4S ferredoxin-type" evidence="1">
    <location>
        <begin position="164"/>
        <end position="196"/>
    </location>
</feature>
<sequence>MIRATSSSSLTDTIIAAMHTAQIEIYGIVPSNAFVDAPDPHHPNTVLASAKNVIIFGLPHLKSTYDRPTAEPYAFIRNTLSDQINRISMSLAYTIEASGFDAVPIDAVGPTTKDAHGRSRGIISLKHAASLAGLGTFGKNTLILNQKYGNRLWFGAVITAAPLESILHESKSLCIKTCTRCIDACEAQALLPMPPHIHQGKCWQHAFDSSDERLQITCFKCRRACPVRFGIHA</sequence>
<evidence type="ECO:0000313" key="3">
    <source>
        <dbReference type="Proteomes" id="UP000746471"/>
    </source>
</evidence>
<dbReference type="InterPro" id="IPR017896">
    <property type="entry name" value="4Fe4S_Fe-S-bd"/>
</dbReference>
<dbReference type="EMBL" id="JAHBCL010000002">
    <property type="protein sequence ID" value="MBS7525311.1"/>
    <property type="molecule type" value="Genomic_DNA"/>
</dbReference>
<evidence type="ECO:0000259" key="1">
    <source>
        <dbReference type="PROSITE" id="PS51379"/>
    </source>
</evidence>
<proteinExistence type="predicted"/>
<dbReference type="SUPFAM" id="SSF46548">
    <property type="entry name" value="alpha-helical ferredoxin"/>
    <property type="match status" value="1"/>
</dbReference>
<reference evidence="2 3" key="1">
    <citation type="submission" date="2021-05" db="EMBL/GenBank/DDBJ databases">
        <title>Fusibacter ferrireducens sp. nov., an anaerobic, sulfur- and Fe-reducing bacterium isolated from the mangrove sediment.</title>
        <authorList>
            <person name="Qiu D."/>
        </authorList>
    </citation>
    <scope>NUCLEOTIDE SEQUENCE [LARGE SCALE GENOMIC DNA]</scope>
    <source>
        <strain evidence="2 3">DSM 12116</strain>
    </source>
</reference>
<keyword evidence="3" id="KW-1185">Reference proteome</keyword>
<protein>
    <submittedName>
        <fullName evidence="2">Epoxyqueuosine reductase</fullName>
    </submittedName>
</protein>
<accession>A0ABS5PJZ5</accession>
<evidence type="ECO:0000313" key="2">
    <source>
        <dbReference type="EMBL" id="MBS7525311.1"/>
    </source>
</evidence>
<gene>
    <name evidence="2" type="ORF">KHM83_01325</name>
</gene>
<dbReference type="RefSeq" id="WP_213235100.1">
    <property type="nucleotide sequence ID" value="NZ_JAHBCL010000002.1"/>
</dbReference>